<feature type="compositionally biased region" description="Basic and acidic residues" evidence="1">
    <location>
        <begin position="72"/>
        <end position="81"/>
    </location>
</feature>
<accession>A0A8D8AK34</accession>
<sequence>MASRWRAHRPARLPDQVVRRDPAHPDGLLHHRSQARSAARSNLHGDPNRRNVHYRSLPPQASARAAPLRRPVRNDDPVRARHDGHRRRRQAALLRRTRQGVRLGPNRDGGRLRRRTRPLAVPLPAQ</sequence>
<proteinExistence type="predicted"/>
<feature type="compositionally biased region" description="Basic residues" evidence="1">
    <location>
        <begin position="82"/>
        <end position="99"/>
    </location>
</feature>
<organism evidence="2">
    <name type="scientific">Culex pipiens</name>
    <name type="common">House mosquito</name>
    <dbReference type="NCBI Taxonomy" id="7175"/>
    <lineage>
        <taxon>Eukaryota</taxon>
        <taxon>Metazoa</taxon>
        <taxon>Ecdysozoa</taxon>
        <taxon>Arthropoda</taxon>
        <taxon>Hexapoda</taxon>
        <taxon>Insecta</taxon>
        <taxon>Pterygota</taxon>
        <taxon>Neoptera</taxon>
        <taxon>Endopterygota</taxon>
        <taxon>Diptera</taxon>
        <taxon>Nematocera</taxon>
        <taxon>Culicoidea</taxon>
        <taxon>Culicidae</taxon>
        <taxon>Culicinae</taxon>
        <taxon>Culicini</taxon>
        <taxon>Culex</taxon>
        <taxon>Culex</taxon>
    </lineage>
</organism>
<feature type="region of interest" description="Disordered" evidence="1">
    <location>
        <begin position="1"/>
        <end position="126"/>
    </location>
</feature>
<feature type="compositionally biased region" description="Basic residues" evidence="1">
    <location>
        <begin position="1"/>
        <end position="11"/>
    </location>
</feature>
<name>A0A8D8AK34_CULPI</name>
<evidence type="ECO:0000313" key="2">
    <source>
        <dbReference type="EMBL" id="CAG6458724.1"/>
    </source>
</evidence>
<dbReference type="EMBL" id="HBUE01035927">
    <property type="protein sequence ID" value="CAG6458724.1"/>
    <property type="molecule type" value="Transcribed_RNA"/>
</dbReference>
<reference evidence="2" key="1">
    <citation type="submission" date="2021-05" db="EMBL/GenBank/DDBJ databases">
        <authorList>
            <person name="Alioto T."/>
            <person name="Alioto T."/>
            <person name="Gomez Garrido J."/>
        </authorList>
    </citation>
    <scope>NUCLEOTIDE SEQUENCE</scope>
</reference>
<dbReference type="AlphaFoldDB" id="A0A8D8AK34"/>
<feature type="compositionally biased region" description="Basic and acidic residues" evidence="1">
    <location>
        <begin position="17"/>
        <end position="29"/>
    </location>
</feature>
<evidence type="ECO:0000256" key="1">
    <source>
        <dbReference type="SAM" id="MobiDB-lite"/>
    </source>
</evidence>
<protein>
    <submittedName>
        <fullName evidence="2">(northern house mosquito) hypothetical protein</fullName>
    </submittedName>
</protein>